<evidence type="ECO:0000313" key="4">
    <source>
        <dbReference type="Proteomes" id="UP000517765"/>
    </source>
</evidence>
<dbReference type="EMBL" id="VJYK02000056">
    <property type="protein sequence ID" value="MQS01765.1"/>
    <property type="molecule type" value="Genomic_DNA"/>
</dbReference>
<evidence type="ECO:0000313" key="2">
    <source>
        <dbReference type="EMBL" id="MQS01765.1"/>
    </source>
</evidence>
<sequence length="311" mass="34998">MSNQLGAGVTPEALTEAIEKSGYPLQSTVFNLLESDFTVQQEWGFNDRLTGEMRSCDLLAIKELGHLPAKESRIRPSLAVVIECKQSDLPYVFFSPAKRSWRLTLPQITGLRHEHIAVRTDDSKSSWLLTVMQALEIDNDPFLNRGGFSIMSKCARKPKLELTGTDAYNGIVMPLLSAAAHFAKSSEPRETWQWLDAFLLSAVAVLDAPMVAARTTEAGTELELTPWCRLFRHEPETQDAFVPHVGRTAAIDVVHKGFFRDYLLDHLIPFAEKVSTRILRHNEIFATGKGFAPGMDKNSRERIYERLRPTE</sequence>
<dbReference type="AlphaFoldDB" id="A0A5P0YNE8"/>
<keyword evidence="3" id="KW-1185">Reference proteome</keyword>
<name>A0A5P0YNE8_9ACTN</name>
<dbReference type="OrthoDB" id="4100879at2"/>
<comment type="caution">
    <text evidence="2">The sequence shown here is derived from an EMBL/GenBank/DDBJ whole genome shotgun (WGS) entry which is preliminary data.</text>
</comment>
<dbReference type="Proteomes" id="UP000320857">
    <property type="component" value="Unassembled WGS sequence"/>
</dbReference>
<reference evidence="4" key="2">
    <citation type="submission" date="2020-05" db="EMBL/GenBank/DDBJ databases">
        <title>Classification of alakaliphilic streptomycetes isolated from an alkaline soil next to Lonar Crater, India and a proposal for the recognition of Streptomyces alkaliterrae sp. nov.</title>
        <authorList>
            <person name="Golinska P."/>
        </authorList>
    </citation>
    <scope>NUCLEOTIDE SEQUENCE [LARGE SCALE GENOMIC DNA]</scope>
    <source>
        <strain evidence="4">OF8</strain>
    </source>
</reference>
<dbReference type="Proteomes" id="UP000517765">
    <property type="component" value="Unassembled WGS sequence"/>
</dbReference>
<reference evidence="1" key="3">
    <citation type="journal article" name="Syst. Appl. Microbiol.">
        <title>Streptomyces alkaliterrae sp. nov., isolated from an alkaline soil, and emended descriptions of Streptomyces alkaliphilus, Streptomyces calidiresistens and Streptomyces durbertensis.</title>
        <authorList>
            <person name="Swiecimska M."/>
            <person name="Golinska P."/>
            <person name="Nouioui I."/>
            <person name="Wypij M."/>
            <person name="Rai M."/>
            <person name="Sangal V."/>
            <person name="Goodfellow M."/>
        </authorList>
    </citation>
    <scope>NUCLEOTIDE SEQUENCE</scope>
    <source>
        <strain evidence="1">OF8</strain>
    </source>
</reference>
<evidence type="ECO:0000313" key="3">
    <source>
        <dbReference type="Proteomes" id="UP000320857"/>
    </source>
</evidence>
<evidence type="ECO:0000313" key="1">
    <source>
        <dbReference type="EMBL" id="MBB1259386.1"/>
    </source>
</evidence>
<organism evidence="2 3">
    <name type="scientific">Streptomyces alkaliterrae</name>
    <dbReference type="NCBI Taxonomy" id="2213162"/>
    <lineage>
        <taxon>Bacteria</taxon>
        <taxon>Bacillati</taxon>
        <taxon>Actinomycetota</taxon>
        <taxon>Actinomycetes</taxon>
        <taxon>Kitasatosporales</taxon>
        <taxon>Streptomycetaceae</taxon>
        <taxon>Streptomyces</taxon>
    </lineage>
</organism>
<proteinExistence type="predicted"/>
<dbReference type="EMBL" id="JABJXA010000051">
    <property type="protein sequence ID" value="MBB1259386.1"/>
    <property type="molecule type" value="Genomic_DNA"/>
</dbReference>
<gene>
    <name evidence="2" type="ORF">FNX44_007745</name>
    <name evidence="1" type="ORF">H3147_11130</name>
</gene>
<accession>A0A5P0YNE8</accession>
<reference evidence="2 3" key="1">
    <citation type="submission" date="2019-10" db="EMBL/GenBank/DDBJ databases">
        <title>Streptomyces sp. nov., a novel actinobacterium isolated from alkaline environment.</title>
        <authorList>
            <person name="Golinska P."/>
        </authorList>
    </citation>
    <scope>NUCLEOTIDE SEQUENCE [LARGE SCALE GENOMIC DNA]</scope>
    <source>
        <strain evidence="2 3">OF1</strain>
    </source>
</reference>
<dbReference type="RefSeq" id="WP_143647237.1">
    <property type="nucleotide sequence ID" value="NZ_JABJXA010000051.1"/>
</dbReference>
<protein>
    <submittedName>
        <fullName evidence="2">Uncharacterized protein</fullName>
    </submittedName>
</protein>